<organism evidence="1 2">
    <name type="scientific">Phyllostomus discolor</name>
    <name type="common">pale spear-nosed bat</name>
    <dbReference type="NCBI Taxonomy" id="89673"/>
    <lineage>
        <taxon>Eukaryota</taxon>
        <taxon>Metazoa</taxon>
        <taxon>Chordata</taxon>
        <taxon>Craniata</taxon>
        <taxon>Vertebrata</taxon>
        <taxon>Euteleostomi</taxon>
        <taxon>Mammalia</taxon>
        <taxon>Eutheria</taxon>
        <taxon>Laurasiatheria</taxon>
        <taxon>Chiroptera</taxon>
        <taxon>Yangochiroptera</taxon>
        <taxon>Phyllostomidae</taxon>
        <taxon>Phyllostominae</taxon>
        <taxon>Phyllostomus</taxon>
    </lineage>
</organism>
<dbReference type="AlphaFoldDB" id="A0A834BI97"/>
<proteinExistence type="predicted"/>
<comment type="caution">
    <text evidence="1">The sequence shown here is derived from an EMBL/GenBank/DDBJ whole genome shotgun (WGS) entry which is preliminary data.</text>
</comment>
<name>A0A834BI97_9CHIR</name>
<reference evidence="1 2" key="1">
    <citation type="journal article" date="2020" name="Nature">
        <title>Six reference-quality genomes reveal evolution of bat adaptations.</title>
        <authorList>
            <person name="Jebb D."/>
            <person name="Huang Z."/>
            <person name="Pippel M."/>
            <person name="Hughes G.M."/>
            <person name="Lavrichenko K."/>
            <person name="Devanna P."/>
            <person name="Winkler S."/>
            <person name="Jermiin L.S."/>
            <person name="Skirmuntt E.C."/>
            <person name="Katzourakis A."/>
            <person name="Burkitt-Gray L."/>
            <person name="Ray D.A."/>
            <person name="Sullivan K.A.M."/>
            <person name="Roscito J.G."/>
            <person name="Kirilenko B.M."/>
            <person name="Davalos L.M."/>
            <person name="Corthals A.P."/>
            <person name="Power M.L."/>
            <person name="Jones G."/>
            <person name="Ransome R.D."/>
            <person name="Dechmann D.K.N."/>
            <person name="Locatelli A.G."/>
            <person name="Puechmaille S.J."/>
            <person name="Fedrigo O."/>
            <person name="Jarvis E.D."/>
            <person name="Hiller M."/>
            <person name="Vernes S.C."/>
            <person name="Myers E.W."/>
            <person name="Teeling E.C."/>
        </authorList>
    </citation>
    <scope>NUCLEOTIDE SEQUENCE [LARGE SCALE GENOMIC DNA]</scope>
    <source>
        <strain evidence="1">Bat1K_MPI-CBG_1</strain>
    </source>
</reference>
<protein>
    <submittedName>
        <fullName evidence="1">Uncharacterized protein</fullName>
    </submittedName>
</protein>
<dbReference type="Proteomes" id="UP000664940">
    <property type="component" value="Unassembled WGS sequence"/>
</dbReference>
<evidence type="ECO:0000313" key="2">
    <source>
        <dbReference type="Proteomes" id="UP000664940"/>
    </source>
</evidence>
<dbReference type="EMBL" id="JABVXQ010000001">
    <property type="protein sequence ID" value="KAF6131244.1"/>
    <property type="molecule type" value="Genomic_DNA"/>
</dbReference>
<accession>A0A834BI97</accession>
<evidence type="ECO:0000313" key="1">
    <source>
        <dbReference type="EMBL" id="KAF6131244.1"/>
    </source>
</evidence>
<gene>
    <name evidence="1" type="ORF">HJG60_008104</name>
</gene>
<sequence length="237" mass="25471">MTHVYIFDFSLLSLAERREGRQRGPLGPGSTLPGTGLPTAGVPLLFLANKVFFLLKPGLYLYTGDTISRPPPHLFSPDCTNCNCLFSVFVTPGALVWETLPLLVPPPALWAPAMAKSHPEPAPPAPHLTLRHQARCWTARDPSLQARLLSALIPPTPALPHPLLPVRAPLGAQGHTLLAPASTPWPGWGFPTSPHGCSALASPGDVSGRLFLQRQVTVSVTSPHPTTFIRTNPGHRF</sequence>